<dbReference type="Gene3D" id="3.10.180.10">
    <property type="entry name" value="2,3-Dihydroxybiphenyl 1,2-Dioxygenase, domain 1"/>
    <property type="match status" value="2"/>
</dbReference>
<keyword evidence="2" id="KW-0223">Dioxygenase</keyword>
<dbReference type="EMBL" id="CP002799">
    <property type="protein sequence ID" value="AEG51034.1"/>
    <property type="molecule type" value="Genomic_DNA"/>
</dbReference>
<keyword evidence="2" id="KW-0560">Oxidoreductase</keyword>
<evidence type="ECO:0000313" key="2">
    <source>
        <dbReference type="EMBL" id="AEG51034.1"/>
    </source>
</evidence>
<protein>
    <submittedName>
        <fullName evidence="2">Biphenyl-2,3-diol 1,2-dioxygenase</fullName>
        <ecNumber evidence="2">1.13.11.39</ecNumber>
    </submittedName>
</protein>
<sequence>MTAKVEALGYVGLEVSDLAAWRDFAAGQLGLQWAPRDDGTVDIRLDSHAIRIRIHEGPRDDLAYAGWEVRDAGALEELHDRLAAKGIAVERASADAADRRVLDLIRFPDPEGNVHEAYYGPLQRTDRPFVSPTGARFKTGAQGLGHIVLACRDKAVMLGFFQDVLGFRISDHIRTEVIPGRPLEISFLRCNGRHHSLALAPVPIPKKIVHLMVETTSIDEVGRAMHRCMAAGTHLSFTLGRHSNDNMLSFYPLSPSGFDIEYGWGGLEVEDESWHVLTHESNSAWGHIFQRPPRPSKPASN</sequence>
<dbReference type="EC" id="1.13.11.39" evidence="2"/>
<accession>F6F3M2</accession>
<proteinExistence type="predicted"/>
<dbReference type="PANTHER" id="PTHR21366">
    <property type="entry name" value="GLYOXALASE FAMILY PROTEIN"/>
    <property type="match status" value="1"/>
</dbReference>
<dbReference type="RefSeq" id="WP_013849264.1">
    <property type="nucleotide sequence ID" value="NC_015594.1"/>
</dbReference>
<organism evidence="2 3">
    <name type="scientific">Sphingobium chlorophenolicum L-1</name>
    <dbReference type="NCBI Taxonomy" id="690566"/>
    <lineage>
        <taxon>Bacteria</taxon>
        <taxon>Pseudomonadati</taxon>
        <taxon>Pseudomonadota</taxon>
        <taxon>Alphaproteobacteria</taxon>
        <taxon>Sphingomonadales</taxon>
        <taxon>Sphingomonadaceae</taxon>
        <taxon>Sphingobium</taxon>
    </lineage>
</organism>
<dbReference type="AlphaFoldDB" id="F6F3M2"/>
<name>F6F3M2_SPHCR</name>
<dbReference type="InterPro" id="IPR004360">
    <property type="entry name" value="Glyas_Fos-R_dOase_dom"/>
</dbReference>
<dbReference type="Pfam" id="PF22632">
    <property type="entry name" value="BphC_D1"/>
    <property type="match status" value="1"/>
</dbReference>
<dbReference type="InterPro" id="IPR050383">
    <property type="entry name" value="GlyoxalaseI/FosfomycinResist"/>
</dbReference>
<dbReference type="KEGG" id="sch:Sphch_3442"/>
<dbReference type="GO" id="GO:0018583">
    <property type="term" value="F:biphenyl-2,3-diol 1,2-dioxygenase activity"/>
    <property type="evidence" value="ECO:0007669"/>
    <property type="project" value="UniProtKB-EC"/>
</dbReference>
<gene>
    <name evidence="2" type="ORF">Sphch_3442</name>
</gene>
<dbReference type="Pfam" id="PF00903">
    <property type="entry name" value="Glyoxalase"/>
    <property type="match status" value="1"/>
</dbReference>
<feature type="domain" description="VOC" evidence="1">
    <location>
        <begin position="7"/>
        <end position="120"/>
    </location>
</feature>
<dbReference type="CDD" id="cd07252">
    <property type="entry name" value="BphC1-RGP6_N_like"/>
    <property type="match status" value="1"/>
</dbReference>
<dbReference type="STRING" id="690566.Sphch_3442"/>
<reference evidence="2 3" key="1">
    <citation type="submission" date="2011-05" db="EMBL/GenBank/DDBJ databases">
        <title>Complete sequence of chromosome 2 of Sphingobium chlorophenolicum L-1.</title>
        <authorList>
            <consortium name="US DOE Joint Genome Institute"/>
            <person name="Lucas S."/>
            <person name="Han J."/>
            <person name="Lapidus A."/>
            <person name="Cheng J.-F."/>
            <person name="Goodwin L."/>
            <person name="Pitluck S."/>
            <person name="Peters L."/>
            <person name="Daligault H."/>
            <person name="Han C."/>
            <person name="Tapia R."/>
            <person name="Land M."/>
            <person name="Hauser L."/>
            <person name="Kyrpides N."/>
            <person name="Ivanova N."/>
            <person name="Pagani I."/>
            <person name="Turner P."/>
            <person name="Copley S."/>
            <person name="Woyke T."/>
        </authorList>
    </citation>
    <scope>NUCLEOTIDE SEQUENCE [LARGE SCALE GENOMIC DNA]</scope>
    <source>
        <strain evidence="2 3">L-1</strain>
    </source>
</reference>
<dbReference type="InterPro" id="IPR037523">
    <property type="entry name" value="VOC_core"/>
</dbReference>
<dbReference type="InterPro" id="IPR029068">
    <property type="entry name" value="Glyas_Bleomycin-R_OHBP_Dase"/>
</dbReference>
<dbReference type="PANTHER" id="PTHR21366:SF14">
    <property type="entry name" value="GLYOXALASE DOMAIN-CONTAINING PROTEIN 5"/>
    <property type="match status" value="1"/>
</dbReference>
<dbReference type="PROSITE" id="PS51819">
    <property type="entry name" value="VOC"/>
    <property type="match status" value="2"/>
</dbReference>
<evidence type="ECO:0000259" key="1">
    <source>
        <dbReference type="PROSITE" id="PS51819"/>
    </source>
</evidence>
<keyword evidence="3" id="KW-1185">Reference proteome</keyword>
<dbReference type="Proteomes" id="UP000007150">
    <property type="component" value="Chromosome 2"/>
</dbReference>
<dbReference type="SUPFAM" id="SSF54593">
    <property type="entry name" value="Glyoxalase/Bleomycin resistance protein/Dihydroxybiphenyl dioxygenase"/>
    <property type="match status" value="2"/>
</dbReference>
<feature type="domain" description="VOC" evidence="1">
    <location>
        <begin position="143"/>
        <end position="265"/>
    </location>
</feature>
<dbReference type="CDD" id="cd07237">
    <property type="entry name" value="BphC1-RGP6_C_like"/>
    <property type="match status" value="1"/>
</dbReference>
<dbReference type="HOGENOM" id="CLU_052361_2_0_5"/>
<evidence type="ECO:0000313" key="3">
    <source>
        <dbReference type="Proteomes" id="UP000007150"/>
    </source>
</evidence>